<organism evidence="1 2">
    <name type="scientific">Dendrolimus kikuchii</name>
    <dbReference type="NCBI Taxonomy" id="765133"/>
    <lineage>
        <taxon>Eukaryota</taxon>
        <taxon>Metazoa</taxon>
        <taxon>Ecdysozoa</taxon>
        <taxon>Arthropoda</taxon>
        <taxon>Hexapoda</taxon>
        <taxon>Insecta</taxon>
        <taxon>Pterygota</taxon>
        <taxon>Neoptera</taxon>
        <taxon>Endopterygota</taxon>
        <taxon>Lepidoptera</taxon>
        <taxon>Glossata</taxon>
        <taxon>Ditrysia</taxon>
        <taxon>Bombycoidea</taxon>
        <taxon>Lasiocampidae</taxon>
        <taxon>Dendrolimus</taxon>
    </lineage>
</organism>
<keyword evidence="2" id="KW-1185">Reference proteome</keyword>
<dbReference type="EMBL" id="CM034406">
    <property type="protein sequence ID" value="KAJ0173204.1"/>
    <property type="molecule type" value="Genomic_DNA"/>
</dbReference>
<gene>
    <name evidence="1" type="ORF">K1T71_011380</name>
</gene>
<protein>
    <submittedName>
        <fullName evidence="1">Uncharacterized protein</fullName>
    </submittedName>
</protein>
<reference evidence="1 2" key="1">
    <citation type="journal article" date="2021" name="Front. Genet.">
        <title>Chromosome-Level Genome Assembly Reveals Significant Gene Expansion in the Toll and IMD Signaling Pathways of Dendrolimus kikuchii.</title>
        <authorList>
            <person name="Zhou J."/>
            <person name="Wu P."/>
            <person name="Xiong Z."/>
            <person name="Liu N."/>
            <person name="Zhao N."/>
            <person name="Ji M."/>
            <person name="Qiu Y."/>
            <person name="Yang B."/>
        </authorList>
    </citation>
    <scope>NUCLEOTIDE SEQUENCE [LARGE SCALE GENOMIC DNA]</scope>
    <source>
        <strain evidence="1">Ann1</strain>
    </source>
</reference>
<dbReference type="Proteomes" id="UP000824533">
    <property type="component" value="Linkage Group LG20"/>
</dbReference>
<evidence type="ECO:0000313" key="1">
    <source>
        <dbReference type="EMBL" id="KAJ0173204.1"/>
    </source>
</evidence>
<name>A0ACC1CNN7_9NEOP</name>
<accession>A0ACC1CNN7</accession>
<comment type="caution">
    <text evidence="1">The sequence shown here is derived from an EMBL/GenBank/DDBJ whole genome shotgun (WGS) entry which is preliminary data.</text>
</comment>
<evidence type="ECO:0000313" key="2">
    <source>
        <dbReference type="Proteomes" id="UP000824533"/>
    </source>
</evidence>
<proteinExistence type="predicted"/>
<sequence length="171" mass="19371">MRRNFFPNLILIPRKTDLDAALPKRGTPGGSAAPNPRHLCHNDGTLKRAHVEQDRHISSYDIAGELGIGHKMVLAHLKKAEYTEKLDIWVPHELTERNLMNRVLICDSLLRRNETELFLKKLITGDEKWIMYDKNVRKRSWSKAGQASQTVAKPGLTRQAGPSILNCTANN</sequence>